<accession>A0ABD0LKD5</accession>
<dbReference type="EMBL" id="JACVVK020000040">
    <property type="protein sequence ID" value="KAK7499991.1"/>
    <property type="molecule type" value="Genomic_DNA"/>
</dbReference>
<dbReference type="AlphaFoldDB" id="A0ABD0LKD5"/>
<evidence type="ECO:0000313" key="1">
    <source>
        <dbReference type="EMBL" id="KAK7499991.1"/>
    </source>
</evidence>
<gene>
    <name evidence="1" type="ORF">BaRGS_00008839</name>
</gene>
<protein>
    <submittedName>
        <fullName evidence="1">Uncharacterized protein</fullName>
    </submittedName>
</protein>
<comment type="caution">
    <text evidence="1">The sequence shown here is derived from an EMBL/GenBank/DDBJ whole genome shotgun (WGS) entry which is preliminary data.</text>
</comment>
<sequence>MEYATFKNEVELEINSLTARNCVGCRVDHPSQRRHDCLMMDLIERVLTYGEEAIAIVCGRRMGEVTEANIRRIYTELMGEGVTDAKIQRLLQQETSDLQD</sequence>
<feature type="non-terminal residue" evidence="1">
    <location>
        <position position="100"/>
    </location>
</feature>
<organism evidence="1 2">
    <name type="scientific">Batillaria attramentaria</name>
    <dbReference type="NCBI Taxonomy" id="370345"/>
    <lineage>
        <taxon>Eukaryota</taxon>
        <taxon>Metazoa</taxon>
        <taxon>Spiralia</taxon>
        <taxon>Lophotrochozoa</taxon>
        <taxon>Mollusca</taxon>
        <taxon>Gastropoda</taxon>
        <taxon>Caenogastropoda</taxon>
        <taxon>Sorbeoconcha</taxon>
        <taxon>Cerithioidea</taxon>
        <taxon>Batillariidae</taxon>
        <taxon>Batillaria</taxon>
    </lineage>
</organism>
<proteinExistence type="predicted"/>
<name>A0ABD0LKD5_9CAEN</name>
<evidence type="ECO:0000313" key="2">
    <source>
        <dbReference type="Proteomes" id="UP001519460"/>
    </source>
</evidence>
<dbReference type="Proteomes" id="UP001519460">
    <property type="component" value="Unassembled WGS sequence"/>
</dbReference>
<reference evidence="1 2" key="1">
    <citation type="journal article" date="2023" name="Sci. Data">
        <title>Genome assembly of the Korean intertidal mud-creeper Batillaria attramentaria.</title>
        <authorList>
            <person name="Patra A.K."/>
            <person name="Ho P.T."/>
            <person name="Jun S."/>
            <person name="Lee S.J."/>
            <person name="Kim Y."/>
            <person name="Won Y.J."/>
        </authorList>
    </citation>
    <scope>NUCLEOTIDE SEQUENCE [LARGE SCALE GENOMIC DNA]</scope>
    <source>
        <strain evidence="1">Wonlab-2016</strain>
    </source>
</reference>
<keyword evidence="2" id="KW-1185">Reference proteome</keyword>